<sequence length="235" mass="26674">MKTIAWFSAGVSSAVSIKFMASEIDRVIYIHIDDQHPDTMRFIEECGRWFGKKIEVMQSPYKTVINAVKSIGYINGVHGAGCTRLLKKRVRQEWEMDQAEPLRYVWGMDYNERHRAERIYETMPNQEHVFPLIDRKLSKELAHEILIASGIKRPAIYDLGYHNNNCVGCVKGGMGYWNKIRVDFPEVFAARAKLEREIGGSCINGVFLDALAPERGRHAGPIVADCGILCETIAI</sequence>
<dbReference type="Gene3D" id="3.40.50.620">
    <property type="entry name" value="HUPs"/>
    <property type="match status" value="1"/>
</dbReference>
<reference evidence="1" key="1">
    <citation type="submission" date="2020-03" db="EMBL/GenBank/DDBJ databases">
        <title>The deep terrestrial virosphere.</title>
        <authorList>
            <person name="Holmfeldt K."/>
            <person name="Nilsson E."/>
            <person name="Simone D."/>
            <person name="Lopez-Fernandez M."/>
            <person name="Wu X."/>
            <person name="de Brujin I."/>
            <person name="Lundin D."/>
            <person name="Andersson A."/>
            <person name="Bertilsson S."/>
            <person name="Dopson M."/>
        </authorList>
    </citation>
    <scope>NUCLEOTIDE SEQUENCE</scope>
    <source>
        <strain evidence="1">MM415A01508</strain>
        <strain evidence="2">MM415B02325</strain>
    </source>
</reference>
<dbReference type="EMBL" id="MT142541">
    <property type="protein sequence ID" value="QJA84911.1"/>
    <property type="molecule type" value="Genomic_DNA"/>
</dbReference>
<dbReference type="InterPro" id="IPR014729">
    <property type="entry name" value="Rossmann-like_a/b/a_fold"/>
</dbReference>
<proteinExistence type="predicted"/>
<name>A0A6M3K209_9ZZZZ</name>
<dbReference type="EMBL" id="MT142224">
    <property type="protein sequence ID" value="QJA76426.1"/>
    <property type="molecule type" value="Genomic_DNA"/>
</dbReference>
<accession>A0A6M3K209</accession>
<evidence type="ECO:0000313" key="2">
    <source>
        <dbReference type="EMBL" id="QJA84911.1"/>
    </source>
</evidence>
<organism evidence="1">
    <name type="scientific">viral metagenome</name>
    <dbReference type="NCBI Taxonomy" id="1070528"/>
    <lineage>
        <taxon>unclassified sequences</taxon>
        <taxon>metagenomes</taxon>
        <taxon>organismal metagenomes</taxon>
    </lineage>
</organism>
<gene>
    <name evidence="1" type="ORF">MM415A01508_0007</name>
    <name evidence="2" type="ORF">MM415B02325_0007</name>
</gene>
<dbReference type="AlphaFoldDB" id="A0A6M3K209"/>
<protein>
    <submittedName>
        <fullName evidence="1">Putative phosphoadenosine phosphosulfate</fullName>
    </submittedName>
</protein>
<dbReference type="SUPFAM" id="SSF52402">
    <property type="entry name" value="Adenine nucleotide alpha hydrolases-like"/>
    <property type="match status" value="1"/>
</dbReference>
<evidence type="ECO:0000313" key="1">
    <source>
        <dbReference type="EMBL" id="QJA76426.1"/>
    </source>
</evidence>